<evidence type="ECO:0000313" key="5">
    <source>
        <dbReference type="EMBL" id="OLF18601.1"/>
    </source>
</evidence>
<evidence type="ECO:0000259" key="4">
    <source>
        <dbReference type="PROSITE" id="PS50043"/>
    </source>
</evidence>
<dbReference type="Gene3D" id="3.40.50.2300">
    <property type="match status" value="1"/>
</dbReference>
<keyword evidence="2" id="KW-0238">DNA-binding</keyword>
<evidence type="ECO:0000256" key="3">
    <source>
        <dbReference type="ARBA" id="ARBA00023163"/>
    </source>
</evidence>
<dbReference type="PRINTS" id="PR00038">
    <property type="entry name" value="HTHLUXR"/>
</dbReference>
<keyword evidence="1" id="KW-0805">Transcription regulation</keyword>
<dbReference type="GO" id="GO:0003677">
    <property type="term" value="F:DNA binding"/>
    <property type="evidence" value="ECO:0007669"/>
    <property type="project" value="UniProtKB-KW"/>
</dbReference>
<proteinExistence type="predicted"/>
<dbReference type="GO" id="GO:0006355">
    <property type="term" value="P:regulation of DNA-templated transcription"/>
    <property type="evidence" value="ECO:0007669"/>
    <property type="project" value="InterPro"/>
</dbReference>
<dbReference type="InterPro" id="IPR016032">
    <property type="entry name" value="Sig_transdc_resp-reg_C-effctor"/>
</dbReference>
<gene>
    <name evidence="5" type="ORF">BU204_06180</name>
</gene>
<protein>
    <submittedName>
        <fullName evidence="5">Helix-turn-helix transcriptional regulator</fullName>
    </submittedName>
</protein>
<dbReference type="CDD" id="cd06170">
    <property type="entry name" value="LuxR_C_like"/>
    <property type="match status" value="1"/>
</dbReference>
<sequence>MRVDVAVHASDRVTALGAVSMLAADPHLRVLDEADRTRAEVVVVVAPTPGEEVFDWLRELGRSRAGTPPPRCVLVTDDFRAVGLVPAIECGIAAILPRRDTTGAELVRTVRAVSKGAASLPPAMQGALLDHLDRMRREVLEPNGLTMSGVTARERDVLRLLAEGHGLEEIATELGYAERTVKNVLYGLMTRLGLSTRAQAVAFALRTGVI</sequence>
<dbReference type="STRING" id="1912961.BU204_06180"/>
<dbReference type="EMBL" id="MSIE01000007">
    <property type="protein sequence ID" value="OLF18601.1"/>
    <property type="molecule type" value="Genomic_DNA"/>
</dbReference>
<evidence type="ECO:0000256" key="2">
    <source>
        <dbReference type="ARBA" id="ARBA00023125"/>
    </source>
</evidence>
<dbReference type="PROSITE" id="PS50043">
    <property type="entry name" value="HTH_LUXR_2"/>
    <property type="match status" value="1"/>
</dbReference>
<comment type="caution">
    <text evidence="5">The sequence shown here is derived from an EMBL/GenBank/DDBJ whole genome shotgun (WGS) entry which is preliminary data.</text>
</comment>
<evidence type="ECO:0000313" key="6">
    <source>
        <dbReference type="Proteomes" id="UP000185596"/>
    </source>
</evidence>
<dbReference type="PANTHER" id="PTHR43214">
    <property type="entry name" value="TWO-COMPONENT RESPONSE REGULATOR"/>
    <property type="match status" value="1"/>
</dbReference>
<dbReference type="PANTHER" id="PTHR43214:SF24">
    <property type="entry name" value="TRANSCRIPTIONAL REGULATORY PROTEIN NARL-RELATED"/>
    <property type="match status" value="1"/>
</dbReference>
<dbReference type="SMART" id="SM00421">
    <property type="entry name" value="HTH_LUXR"/>
    <property type="match status" value="1"/>
</dbReference>
<dbReference type="AlphaFoldDB" id="A0A1Q8CW64"/>
<keyword evidence="6" id="KW-1185">Reference proteome</keyword>
<dbReference type="Pfam" id="PF00196">
    <property type="entry name" value="GerE"/>
    <property type="match status" value="1"/>
</dbReference>
<evidence type="ECO:0000256" key="1">
    <source>
        <dbReference type="ARBA" id="ARBA00023015"/>
    </source>
</evidence>
<feature type="domain" description="HTH luxR-type" evidence="4">
    <location>
        <begin position="141"/>
        <end position="208"/>
    </location>
</feature>
<dbReference type="SUPFAM" id="SSF46894">
    <property type="entry name" value="C-terminal effector domain of the bipartite response regulators"/>
    <property type="match status" value="1"/>
</dbReference>
<reference evidence="5 6" key="1">
    <citation type="submission" date="2016-12" db="EMBL/GenBank/DDBJ databases">
        <title>The draft genome sequence of Actinophytocola sp. 11-183.</title>
        <authorList>
            <person name="Wang W."/>
            <person name="Yuan L."/>
        </authorList>
    </citation>
    <scope>NUCLEOTIDE SEQUENCE [LARGE SCALE GENOMIC DNA]</scope>
    <source>
        <strain evidence="5 6">11-183</strain>
    </source>
</reference>
<keyword evidence="3" id="KW-0804">Transcription</keyword>
<dbReference type="Proteomes" id="UP000185596">
    <property type="component" value="Unassembled WGS sequence"/>
</dbReference>
<organism evidence="5 6">
    <name type="scientific">Actinophytocola xanthii</name>
    <dbReference type="NCBI Taxonomy" id="1912961"/>
    <lineage>
        <taxon>Bacteria</taxon>
        <taxon>Bacillati</taxon>
        <taxon>Actinomycetota</taxon>
        <taxon>Actinomycetes</taxon>
        <taxon>Pseudonocardiales</taxon>
        <taxon>Pseudonocardiaceae</taxon>
    </lineage>
</organism>
<dbReference type="InterPro" id="IPR000792">
    <property type="entry name" value="Tscrpt_reg_LuxR_C"/>
</dbReference>
<dbReference type="InterPro" id="IPR039420">
    <property type="entry name" value="WalR-like"/>
</dbReference>
<accession>A0A1Q8CW64</accession>
<name>A0A1Q8CW64_9PSEU</name>